<dbReference type="CDD" id="cd00130">
    <property type="entry name" value="PAS"/>
    <property type="match status" value="1"/>
</dbReference>
<dbReference type="Gene3D" id="3.30.450.20">
    <property type="entry name" value="PAS domain"/>
    <property type="match status" value="1"/>
</dbReference>
<evidence type="ECO:0000259" key="6">
    <source>
        <dbReference type="PROSITE" id="PS50109"/>
    </source>
</evidence>
<dbReference type="InterPro" id="IPR036097">
    <property type="entry name" value="HisK_dim/P_sf"/>
</dbReference>
<gene>
    <name evidence="7" type="ORF">ACFQ2O_14150</name>
</gene>
<dbReference type="NCBIfam" id="TIGR00229">
    <property type="entry name" value="sensory_box"/>
    <property type="match status" value="1"/>
</dbReference>
<dbReference type="GO" id="GO:0005524">
    <property type="term" value="F:ATP binding"/>
    <property type="evidence" value="ECO:0007669"/>
    <property type="project" value="UniProtKB-KW"/>
</dbReference>
<dbReference type="InterPro" id="IPR013656">
    <property type="entry name" value="PAS_4"/>
</dbReference>
<dbReference type="SMART" id="SM00388">
    <property type="entry name" value="HisKA"/>
    <property type="match status" value="1"/>
</dbReference>
<comment type="caution">
    <text evidence="7">The sequence shown here is derived from an EMBL/GenBank/DDBJ whole genome shotgun (WGS) entry which is preliminary data.</text>
</comment>
<dbReference type="RefSeq" id="WP_377528730.1">
    <property type="nucleotide sequence ID" value="NZ_JBHTLD010000134.1"/>
</dbReference>
<dbReference type="InterPro" id="IPR035965">
    <property type="entry name" value="PAS-like_dom_sf"/>
</dbReference>
<comment type="catalytic activity">
    <reaction evidence="1">
        <text>ATP + protein L-histidine = ADP + protein N-phospho-L-histidine.</text>
        <dbReference type="EC" id="2.7.13.3"/>
    </reaction>
</comment>
<dbReference type="CDD" id="cd00082">
    <property type="entry name" value="HisKA"/>
    <property type="match status" value="1"/>
</dbReference>
<dbReference type="InterPro" id="IPR036890">
    <property type="entry name" value="HATPase_C_sf"/>
</dbReference>
<dbReference type="Proteomes" id="UP001597094">
    <property type="component" value="Unassembled WGS sequence"/>
</dbReference>
<dbReference type="Pfam" id="PF02518">
    <property type="entry name" value="HATPase_c"/>
    <property type="match status" value="1"/>
</dbReference>
<evidence type="ECO:0000313" key="8">
    <source>
        <dbReference type="Proteomes" id="UP001597094"/>
    </source>
</evidence>
<dbReference type="InterPro" id="IPR000014">
    <property type="entry name" value="PAS"/>
</dbReference>
<dbReference type="Gene3D" id="3.30.565.10">
    <property type="entry name" value="Histidine kinase-like ATPase, C-terminal domain"/>
    <property type="match status" value="1"/>
</dbReference>
<evidence type="ECO:0000256" key="5">
    <source>
        <dbReference type="ARBA" id="ARBA00022777"/>
    </source>
</evidence>
<dbReference type="PANTHER" id="PTHR43304:SF1">
    <property type="entry name" value="PAC DOMAIN-CONTAINING PROTEIN"/>
    <property type="match status" value="1"/>
</dbReference>
<organism evidence="7 8">
    <name type="scientific">Pontibacter rugosus</name>
    <dbReference type="NCBI Taxonomy" id="1745966"/>
    <lineage>
        <taxon>Bacteria</taxon>
        <taxon>Pseudomonadati</taxon>
        <taxon>Bacteroidota</taxon>
        <taxon>Cytophagia</taxon>
        <taxon>Cytophagales</taxon>
        <taxon>Hymenobacteraceae</taxon>
        <taxon>Pontibacter</taxon>
    </lineage>
</organism>
<dbReference type="SUPFAM" id="SSF55785">
    <property type="entry name" value="PYP-like sensor domain (PAS domain)"/>
    <property type="match status" value="1"/>
</dbReference>
<name>A0ABW3SUZ7_9BACT</name>
<dbReference type="SUPFAM" id="SSF55874">
    <property type="entry name" value="ATPase domain of HSP90 chaperone/DNA topoisomerase II/histidine kinase"/>
    <property type="match status" value="1"/>
</dbReference>
<dbReference type="InterPro" id="IPR052162">
    <property type="entry name" value="Sensor_kinase/Photoreceptor"/>
</dbReference>
<keyword evidence="8" id="KW-1185">Reference proteome</keyword>
<dbReference type="InterPro" id="IPR004358">
    <property type="entry name" value="Sig_transdc_His_kin-like_C"/>
</dbReference>
<dbReference type="SUPFAM" id="SSF47384">
    <property type="entry name" value="Homodimeric domain of signal transducing histidine kinase"/>
    <property type="match status" value="1"/>
</dbReference>
<evidence type="ECO:0000256" key="2">
    <source>
        <dbReference type="ARBA" id="ARBA00012438"/>
    </source>
</evidence>
<dbReference type="EC" id="2.7.13.3" evidence="2"/>
<keyword evidence="7" id="KW-0067">ATP-binding</keyword>
<keyword evidence="3" id="KW-0597">Phosphoprotein</keyword>
<accession>A0ABW3SUZ7</accession>
<feature type="domain" description="Histidine kinase" evidence="6">
    <location>
        <begin position="156"/>
        <end position="370"/>
    </location>
</feature>
<dbReference type="InterPro" id="IPR003594">
    <property type="entry name" value="HATPase_dom"/>
</dbReference>
<dbReference type="InterPro" id="IPR005467">
    <property type="entry name" value="His_kinase_dom"/>
</dbReference>
<keyword evidence="5" id="KW-0418">Kinase</keyword>
<dbReference type="Pfam" id="PF00512">
    <property type="entry name" value="HisKA"/>
    <property type="match status" value="1"/>
</dbReference>
<dbReference type="InterPro" id="IPR003661">
    <property type="entry name" value="HisK_dim/P_dom"/>
</dbReference>
<protein>
    <recommendedName>
        <fullName evidence="2">histidine kinase</fullName>
        <ecNumber evidence="2">2.7.13.3</ecNumber>
    </recommendedName>
</protein>
<reference evidence="8" key="1">
    <citation type="journal article" date="2019" name="Int. J. Syst. Evol. Microbiol.">
        <title>The Global Catalogue of Microorganisms (GCM) 10K type strain sequencing project: providing services to taxonomists for standard genome sequencing and annotation.</title>
        <authorList>
            <consortium name="The Broad Institute Genomics Platform"/>
            <consortium name="The Broad Institute Genome Sequencing Center for Infectious Disease"/>
            <person name="Wu L."/>
            <person name="Ma J."/>
        </authorList>
    </citation>
    <scope>NUCLEOTIDE SEQUENCE [LARGE SCALE GENOMIC DNA]</scope>
    <source>
        <strain evidence="8">JCM 31319</strain>
    </source>
</reference>
<proteinExistence type="predicted"/>
<dbReference type="SMART" id="SM00387">
    <property type="entry name" value="HATPase_c"/>
    <property type="match status" value="1"/>
</dbReference>
<dbReference type="PANTHER" id="PTHR43304">
    <property type="entry name" value="PHYTOCHROME-LIKE PROTEIN CPH1"/>
    <property type="match status" value="1"/>
</dbReference>
<evidence type="ECO:0000256" key="3">
    <source>
        <dbReference type="ARBA" id="ARBA00022553"/>
    </source>
</evidence>
<dbReference type="EMBL" id="JBHTLD010000134">
    <property type="protein sequence ID" value="MFD1187355.1"/>
    <property type="molecule type" value="Genomic_DNA"/>
</dbReference>
<dbReference type="PRINTS" id="PR00344">
    <property type="entry name" value="BCTRLSENSOR"/>
</dbReference>
<sequence length="370" mass="41594">MISPTTASPAIDMFKLKLLNRMFFNHYPDTVFTLDLHYLFHTVNTALCLTLQLEKHELLGQHFAKYIAPEEHEKATVHLLAASQGQTERFQTIFLKDSAELNLKVTLLPLRIAGQTVAIFGIAQDVTEQQTREHVLLEATKELKQQNEELELFRKIVAHDFRSPIARLLGLSKLLQKNNLPVSTTQTAINSLLHSAEQLDVMVKDLNQVLSMRHHGDESRENCYLVQLVQACMAGLQLEIKNAAATVHVVHQDDVHLFSVKAYLVSIIQNLLSNAIKYRAADRPLVITVTITQNECSAFISVEDNGSGMDLDVVAPQLFGMYKRFHEGIEGKGLGLYLVKEQIRMLQGKILVSSEPGLGTTFHIELPLNR</sequence>
<dbReference type="PROSITE" id="PS50109">
    <property type="entry name" value="HIS_KIN"/>
    <property type="match status" value="1"/>
</dbReference>
<dbReference type="Gene3D" id="1.10.287.130">
    <property type="match status" value="1"/>
</dbReference>
<dbReference type="SMART" id="SM00091">
    <property type="entry name" value="PAS"/>
    <property type="match status" value="1"/>
</dbReference>
<keyword evidence="4" id="KW-0808">Transferase</keyword>
<evidence type="ECO:0000256" key="1">
    <source>
        <dbReference type="ARBA" id="ARBA00000085"/>
    </source>
</evidence>
<evidence type="ECO:0000313" key="7">
    <source>
        <dbReference type="EMBL" id="MFD1187355.1"/>
    </source>
</evidence>
<evidence type="ECO:0000256" key="4">
    <source>
        <dbReference type="ARBA" id="ARBA00022679"/>
    </source>
</evidence>
<keyword evidence="7" id="KW-0547">Nucleotide-binding</keyword>
<dbReference type="Pfam" id="PF08448">
    <property type="entry name" value="PAS_4"/>
    <property type="match status" value="1"/>
</dbReference>